<dbReference type="PANTHER" id="PTHR33375">
    <property type="entry name" value="CHROMOSOME-PARTITIONING PROTEIN PARB-RELATED"/>
    <property type="match status" value="1"/>
</dbReference>
<comment type="caution">
    <text evidence="3">The sequence shown here is derived from an EMBL/GenBank/DDBJ whole genome shotgun (WGS) entry which is preliminary data.</text>
</comment>
<accession>A0A3E0V9I7</accession>
<feature type="compositionally biased region" description="Basic and acidic residues" evidence="1">
    <location>
        <begin position="1"/>
        <end position="10"/>
    </location>
</feature>
<dbReference type="GO" id="GO:0007059">
    <property type="term" value="P:chromosome segregation"/>
    <property type="evidence" value="ECO:0007669"/>
    <property type="project" value="TreeGrafter"/>
</dbReference>
<dbReference type="Gene3D" id="3.90.1530.10">
    <property type="entry name" value="Conserved hypothetical protein from pyrococcus furiosus pfu- 392566-001, ParB domain"/>
    <property type="match status" value="1"/>
</dbReference>
<feature type="region of interest" description="Disordered" evidence="1">
    <location>
        <begin position="1"/>
        <end position="31"/>
    </location>
</feature>
<dbReference type="SMART" id="SM00470">
    <property type="entry name" value="ParB"/>
    <property type="match status" value="1"/>
</dbReference>
<proteinExistence type="predicted"/>
<reference evidence="3 4" key="1">
    <citation type="submission" date="2017-04" db="EMBL/GenBank/DDBJ databases">
        <title>Comparative genome analysis of Subtercola boreus.</title>
        <authorList>
            <person name="Cho Y.-J."/>
            <person name="Cho A."/>
            <person name="Kim O.-S."/>
            <person name="Lee J.-I."/>
        </authorList>
    </citation>
    <scope>NUCLEOTIDE SEQUENCE [LARGE SCALE GENOMIC DNA]</scope>
    <source>
        <strain evidence="3 4">K300</strain>
    </source>
</reference>
<dbReference type="SUPFAM" id="SSF110849">
    <property type="entry name" value="ParB/Sulfiredoxin"/>
    <property type="match status" value="1"/>
</dbReference>
<keyword evidence="4" id="KW-1185">Reference proteome</keyword>
<dbReference type="CDD" id="cd16387">
    <property type="entry name" value="ParB_N_Srx"/>
    <property type="match status" value="1"/>
</dbReference>
<evidence type="ECO:0000313" key="4">
    <source>
        <dbReference type="Proteomes" id="UP000256486"/>
    </source>
</evidence>
<dbReference type="PANTHER" id="PTHR33375:SF1">
    <property type="entry name" value="CHROMOSOME-PARTITIONING PROTEIN PARB-RELATED"/>
    <property type="match status" value="1"/>
</dbReference>
<dbReference type="EMBL" id="NBWZ01000002">
    <property type="protein sequence ID" value="RFA06416.1"/>
    <property type="molecule type" value="Genomic_DNA"/>
</dbReference>
<name>A0A3E0V9I7_9MICO</name>
<evidence type="ECO:0000256" key="1">
    <source>
        <dbReference type="SAM" id="MobiDB-lite"/>
    </source>
</evidence>
<dbReference type="InterPro" id="IPR036086">
    <property type="entry name" value="ParB/Sulfiredoxin_sf"/>
</dbReference>
<dbReference type="InterPro" id="IPR050336">
    <property type="entry name" value="Chromosome_partition/occlusion"/>
</dbReference>
<sequence>MVADRKRDPARPVTPQPITKVGDRSTPNASVPDRVAQHYLRKNIVTKNNATPATATAPDLAASLAAGTVTIERINPQAVQLDPNIRTNPVLLPEFVDSIRAEGVREPVLARRGEDGITYVYDGQRRLLAAREAGLTSMLAVFGIADTTGTESGRILDQLCTFARAELTLTDRIAAYEALALDGISVEKIAKSAGADKATVTGALTIGKSKAATTYAAYGTVSFDRLLLIAEFEGDDEAIAAVTDCDDEDLAYVAQECRDENARLVRQAEIVTTLEADGLTVVTAWNYSTMAHLSRLTDAADDDTERPPLDAGAHTSCEGHAVFLTVNGLGEDDTETVPLCTKPELHQSIYRGYRSPVAEPVELSEEEADAQAEAKRAERRTLIANNKAWDTAETVRKDWITALLARKKLPTDAAAFVAVTLTRHSYDVAGDNSGGAAVFLGHEGYAAREALAAMVETSPTKAGYVSLAVALSARENRTSRESWRNPNASDEAYLLQLEKWGHHLTDVERIAAGHTAPDAE</sequence>
<dbReference type="OrthoDB" id="3846919at2"/>
<dbReference type="InterPro" id="IPR003115">
    <property type="entry name" value="ParB_N"/>
</dbReference>
<organism evidence="3 4">
    <name type="scientific">Subtercola boreus</name>
    <dbReference type="NCBI Taxonomy" id="120213"/>
    <lineage>
        <taxon>Bacteria</taxon>
        <taxon>Bacillati</taxon>
        <taxon>Actinomycetota</taxon>
        <taxon>Actinomycetes</taxon>
        <taxon>Micrococcales</taxon>
        <taxon>Microbacteriaceae</taxon>
        <taxon>Subtercola</taxon>
    </lineage>
</organism>
<evidence type="ECO:0000313" key="3">
    <source>
        <dbReference type="EMBL" id="RFA06416.1"/>
    </source>
</evidence>
<dbReference type="AlphaFoldDB" id="A0A3E0V9I7"/>
<protein>
    <recommendedName>
        <fullName evidence="2">ParB-like N-terminal domain-containing protein</fullName>
    </recommendedName>
</protein>
<dbReference type="Proteomes" id="UP000256486">
    <property type="component" value="Unassembled WGS sequence"/>
</dbReference>
<evidence type="ECO:0000259" key="2">
    <source>
        <dbReference type="SMART" id="SM00470"/>
    </source>
</evidence>
<gene>
    <name evidence="3" type="ORF">B7R54_18715</name>
</gene>
<dbReference type="GO" id="GO:0005694">
    <property type="term" value="C:chromosome"/>
    <property type="evidence" value="ECO:0007669"/>
    <property type="project" value="TreeGrafter"/>
</dbReference>
<feature type="domain" description="ParB-like N-terminal" evidence="2">
    <location>
        <begin position="67"/>
        <end position="158"/>
    </location>
</feature>